<evidence type="ECO:0000256" key="1">
    <source>
        <dbReference type="SAM" id="MobiDB-lite"/>
    </source>
</evidence>
<dbReference type="Proteomes" id="UP000290253">
    <property type="component" value="Unassembled WGS sequence"/>
</dbReference>
<dbReference type="InterPro" id="IPR001845">
    <property type="entry name" value="HTH_ArsR_DNA-bd_dom"/>
</dbReference>
<dbReference type="OrthoDB" id="9799175at2"/>
<sequence>MSPRTPDRSASGAGTARRLIAPATLFAALGDETRLALLDRLVCGEPRSITDLADGLPQTRQAISKHLRVLQRAKMVRCTRRGRESLFSLEPAPLMTLQAYLQRVSTQWDAALVRLQELVESDVPPLQTPHTKKDPGRSPGRQ</sequence>
<dbReference type="GO" id="GO:0003700">
    <property type="term" value="F:DNA-binding transcription factor activity"/>
    <property type="evidence" value="ECO:0007669"/>
    <property type="project" value="InterPro"/>
</dbReference>
<dbReference type="SUPFAM" id="SSF46785">
    <property type="entry name" value="Winged helix' DNA-binding domain"/>
    <property type="match status" value="1"/>
</dbReference>
<feature type="domain" description="HTH arsR-type" evidence="2">
    <location>
        <begin position="14"/>
        <end position="109"/>
    </location>
</feature>
<dbReference type="PRINTS" id="PR00778">
    <property type="entry name" value="HTHARSR"/>
</dbReference>
<organism evidence="3 4">
    <name type="scientific">Silvibacterium dinghuense</name>
    <dbReference type="NCBI Taxonomy" id="1560006"/>
    <lineage>
        <taxon>Bacteria</taxon>
        <taxon>Pseudomonadati</taxon>
        <taxon>Acidobacteriota</taxon>
        <taxon>Terriglobia</taxon>
        <taxon>Terriglobales</taxon>
        <taxon>Acidobacteriaceae</taxon>
        <taxon>Silvibacterium</taxon>
    </lineage>
</organism>
<dbReference type="InterPro" id="IPR011991">
    <property type="entry name" value="ArsR-like_HTH"/>
</dbReference>
<dbReference type="NCBIfam" id="NF033788">
    <property type="entry name" value="HTH_metalloreg"/>
    <property type="match status" value="1"/>
</dbReference>
<dbReference type="InterPro" id="IPR036390">
    <property type="entry name" value="WH_DNA-bd_sf"/>
</dbReference>
<dbReference type="InterPro" id="IPR036388">
    <property type="entry name" value="WH-like_DNA-bd_sf"/>
</dbReference>
<accession>A0A4Q1SJ35</accession>
<evidence type="ECO:0000313" key="3">
    <source>
        <dbReference type="EMBL" id="RXS97270.1"/>
    </source>
</evidence>
<dbReference type="Gene3D" id="1.10.10.10">
    <property type="entry name" value="Winged helix-like DNA-binding domain superfamily/Winged helix DNA-binding domain"/>
    <property type="match status" value="1"/>
</dbReference>
<gene>
    <name evidence="3" type="ORF">ESZ00_04990</name>
</gene>
<dbReference type="SMART" id="SM00418">
    <property type="entry name" value="HTH_ARSR"/>
    <property type="match status" value="1"/>
</dbReference>
<dbReference type="Pfam" id="PF12840">
    <property type="entry name" value="HTH_20"/>
    <property type="match status" value="1"/>
</dbReference>
<evidence type="ECO:0000313" key="4">
    <source>
        <dbReference type="Proteomes" id="UP000290253"/>
    </source>
</evidence>
<comment type="caution">
    <text evidence="3">The sequence shown here is derived from an EMBL/GenBank/DDBJ whole genome shotgun (WGS) entry which is preliminary data.</text>
</comment>
<evidence type="ECO:0000259" key="2">
    <source>
        <dbReference type="PROSITE" id="PS50987"/>
    </source>
</evidence>
<dbReference type="CDD" id="cd00090">
    <property type="entry name" value="HTH_ARSR"/>
    <property type="match status" value="1"/>
</dbReference>
<feature type="region of interest" description="Disordered" evidence="1">
    <location>
        <begin position="123"/>
        <end position="142"/>
    </location>
</feature>
<dbReference type="EMBL" id="SDMK01000001">
    <property type="protein sequence ID" value="RXS97270.1"/>
    <property type="molecule type" value="Genomic_DNA"/>
</dbReference>
<dbReference type="PANTHER" id="PTHR38600">
    <property type="entry name" value="TRANSCRIPTIONAL REGULATORY PROTEIN"/>
    <property type="match status" value="1"/>
</dbReference>
<dbReference type="PROSITE" id="PS50987">
    <property type="entry name" value="HTH_ARSR_2"/>
    <property type="match status" value="1"/>
</dbReference>
<keyword evidence="4" id="KW-1185">Reference proteome</keyword>
<dbReference type="PANTHER" id="PTHR38600:SF1">
    <property type="entry name" value="TRANSCRIPTIONAL REGULATORY PROTEIN"/>
    <property type="match status" value="1"/>
</dbReference>
<proteinExistence type="predicted"/>
<name>A0A4Q1SJ35_9BACT</name>
<dbReference type="RefSeq" id="WP_129207049.1">
    <property type="nucleotide sequence ID" value="NZ_BMGU01000001.1"/>
</dbReference>
<reference evidence="3 4" key="1">
    <citation type="journal article" date="2016" name="Int. J. Syst. Evol. Microbiol.">
        <title>Acidipila dinghuensis sp. nov., an acidobacterium isolated from forest soil.</title>
        <authorList>
            <person name="Jiang Y.W."/>
            <person name="Wang J."/>
            <person name="Chen M.H."/>
            <person name="Lv Y.Y."/>
            <person name="Qiu L.H."/>
        </authorList>
    </citation>
    <scope>NUCLEOTIDE SEQUENCE [LARGE SCALE GENOMIC DNA]</scope>
    <source>
        <strain evidence="3 4">DHOF10</strain>
    </source>
</reference>
<dbReference type="AlphaFoldDB" id="A0A4Q1SJ35"/>
<protein>
    <submittedName>
        <fullName evidence="3">ArsR family transcriptional regulator</fullName>
    </submittedName>
</protein>